<proteinExistence type="predicted"/>
<organism evidence="1 2">
    <name type="scientific">Brevibacillus invocatus</name>
    <dbReference type="NCBI Taxonomy" id="173959"/>
    <lineage>
        <taxon>Bacteria</taxon>
        <taxon>Bacillati</taxon>
        <taxon>Bacillota</taxon>
        <taxon>Bacilli</taxon>
        <taxon>Bacillales</taxon>
        <taxon>Paenibacillaceae</taxon>
        <taxon>Brevibacillus</taxon>
    </lineage>
</organism>
<evidence type="ECO:0000313" key="1">
    <source>
        <dbReference type="EMBL" id="RNB71212.1"/>
    </source>
</evidence>
<gene>
    <name evidence="1" type="ORF">EDM52_16160</name>
</gene>
<dbReference type="Proteomes" id="UP000282028">
    <property type="component" value="Unassembled WGS sequence"/>
</dbReference>
<accession>A0A3M8C668</accession>
<dbReference type="AlphaFoldDB" id="A0A3M8C668"/>
<dbReference type="RefSeq" id="WP_122910008.1">
    <property type="nucleotide sequence ID" value="NZ_CBCSBE010000009.1"/>
</dbReference>
<keyword evidence="2" id="KW-1185">Reference proteome</keyword>
<dbReference type="EMBL" id="RHHR01000029">
    <property type="protein sequence ID" value="RNB71212.1"/>
    <property type="molecule type" value="Genomic_DNA"/>
</dbReference>
<name>A0A3M8C668_9BACL</name>
<protein>
    <submittedName>
        <fullName evidence="1">Uncharacterized protein</fullName>
    </submittedName>
</protein>
<dbReference type="OrthoDB" id="2471948at2"/>
<reference evidence="1 2" key="1">
    <citation type="submission" date="2018-10" db="EMBL/GenBank/DDBJ databases">
        <title>Phylogenomics of Brevibacillus.</title>
        <authorList>
            <person name="Dunlap C."/>
        </authorList>
    </citation>
    <scope>NUCLEOTIDE SEQUENCE [LARGE SCALE GENOMIC DNA]</scope>
    <source>
        <strain evidence="1 2">JCM 12215</strain>
    </source>
</reference>
<sequence length="92" mass="10779">MADAGIVLHYPQVDGIYQPISAEPLRKLLRQKGYSFRGQSGGTLIEIDSSTFRIWNDQRDRTDITFRFTYQVTVPRQPETKINVFEIERDWT</sequence>
<comment type="caution">
    <text evidence="1">The sequence shown here is derived from an EMBL/GenBank/DDBJ whole genome shotgun (WGS) entry which is preliminary data.</text>
</comment>
<evidence type="ECO:0000313" key="2">
    <source>
        <dbReference type="Proteomes" id="UP000282028"/>
    </source>
</evidence>